<evidence type="ECO:0000313" key="2">
    <source>
        <dbReference type="Proteomes" id="UP001499854"/>
    </source>
</evidence>
<organism evidence="1 2">
    <name type="scientific">Catenulispora subtropica</name>
    <dbReference type="NCBI Taxonomy" id="450798"/>
    <lineage>
        <taxon>Bacteria</taxon>
        <taxon>Bacillati</taxon>
        <taxon>Actinomycetota</taxon>
        <taxon>Actinomycetes</taxon>
        <taxon>Catenulisporales</taxon>
        <taxon>Catenulisporaceae</taxon>
        <taxon>Catenulispora</taxon>
    </lineage>
</organism>
<accession>A0ABN2QWJ8</accession>
<gene>
    <name evidence="1" type="ORF">GCM10009838_14560</name>
</gene>
<evidence type="ECO:0000313" key="1">
    <source>
        <dbReference type="EMBL" id="GAA1959314.1"/>
    </source>
</evidence>
<keyword evidence="2" id="KW-1185">Reference proteome</keyword>
<dbReference type="RefSeq" id="WP_344656144.1">
    <property type="nucleotide sequence ID" value="NZ_BAAAQM010000005.1"/>
</dbReference>
<proteinExistence type="predicted"/>
<reference evidence="1 2" key="1">
    <citation type="journal article" date="2019" name="Int. J. Syst. Evol. Microbiol.">
        <title>The Global Catalogue of Microorganisms (GCM) 10K type strain sequencing project: providing services to taxonomists for standard genome sequencing and annotation.</title>
        <authorList>
            <consortium name="The Broad Institute Genomics Platform"/>
            <consortium name="The Broad Institute Genome Sequencing Center for Infectious Disease"/>
            <person name="Wu L."/>
            <person name="Ma J."/>
        </authorList>
    </citation>
    <scope>NUCLEOTIDE SEQUENCE [LARGE SCALE GENOMIC DNA]</scope>
    <source>
        <strain evidence="1 2">JCM 16013</strain>
    </source>
</reference>
<comment type="caution">
    <text evidence="1">The sequence shown here is derived from an EMBL/GenBank/DDBJ whole genome shotgun (WGS) entry which is preliminary data.</text>
</comment>
<name>A0ABN2QWJ8_9ACTN</name>
<dbReference type="Proteomes" id="UP001499854">
    <property type="component" value="Unassembled WGS sequence"/>
</dbReference>
<dbReference type="EMBL" id="BAAAQM010000005">
    <property type="protein sequence ID" value="GAA1959314.1"/>
    <property type="molecule type" value="Genomic_DNA"/>
</dbReference>
<sequence>MTAPLIYVPASELAGYQQIPSHLAARSPFSGADVCALAGLAVAPGGHRSRFDDDLWDFVDLADAPRMMRPSEKRWDFGHIPNPRWRLTAKEFLMALLAPEHEAVVALPHALRTPMNPTTLRIVLRELGHWLSFLGSAGVESLAEVMQEHCDAYRQFRTEVGLKTARRPRTAPVTPGGLIVTLKPVKYLSFYTELFTAGGYAAGFEPWKGKTVSQVVGWKPPASNTTPAVPDELFQPLMAAALYLMDTLGEPVAQEFSQVKYWLAHPGTGPSTVSAQKLGLIRAEIDRYAAEGIPLARSSAQQVKNRLTQGWSPDDPLLKVNYGRLMRGVTNFSFLQPKDMAKVRPALQAAVEAVGLAEPYGRDPALIPTYDTGDLVPWTAQPLSSADVRQLAYMVNAACRIVVSAISGMRSSEMDELTDTSPLPPVDVPGGTQRYRLASKLIKHKAFGGIREEWVVLEPAWKAVKMASRLARDDYGAHAFSPGDMSGAIEAVRRFVNSEAGARLGLAPIPDGPITTQMLRQTLAMEMSQRPGGLLAAKIHLKHLRVATTEGYSNRPGGSQAALLAEVRKAEQKHHLELTAQAFRDFQAGQLPAGPGARDLIAAFEHIDEQLKDFAAGEPSVLESERRLENLLRQQSKHLHVQAANYCWFRDPGKALCLKLAGRTGESRPLAGMCDSARCPQATHHPCHKPVWLSAAGNTQSLIDNPRIGKAERLRLVPERDRALAVVADIDSAHPGP</sequence>
<protein>
    <submittedName>
        <fullName evidence="1">Integrase</fullName>
    </submittedName>
</protein>